<dbReference type="EMBL" id="CP047156">
    <property type="protein sequence ID" value="QHC02479.1"/>
    <property type="molecule type" value="Genomic_DNA"/>
</dbReference>
<dbReference type="PANTHER" id="PTHR43179">
    <property type="entry name" value="RHAMNOSYLTRANSFERASE WBBL"/>
    <property type="match status" value="1"/>
</dbReference>
<dbReference type="PANTHER" id="PTHR43179:SF12">
    <property type="entry name" value="GALACTOFURANOSYLTRANSFERASE GLFT2"/>
    <property type="match status" value="1"/>
</dbReference>
<evidence type="ECO:0000256" key="2">
    <source>
        <dbReference type="ARBA" id="ARBA00006739"/>
    </source>
</evidence>
<accession>A0A7L4YVC5</accession>
<name>A0A7L4YVC5_9ACTN</name>
<dbReference type="Gene3D" id="3.90.550.10">
    <property type="entry name" value="Spore Coat Polysaccharide Biosynthesis Protein SpsA, Chain A"/>
    <property type="match status" value="1"/>
</dbReference>
<evidence type="ECO:0000256" key="4">
    <source>
        <dbReference type="ARBA" id="ARBA00022679"/>
    </source>
</evidence>
<dbReference type="InterPro" id="IPR001173">
    <property type="entry name" value="Glyco_trans_2-like"/>
</dbReference>
<evidence type="ECO:0000259" key="5">
    <source>
        <dbReference type="Pfam" id="PF00535"/>
    </source>
</evidence>
<evidence type="ECO:0000256" key="1">
    <source>
        <dbReference type="ARBA" id="ARBA00004776"/>
    </source>
</evidence>
<sequence length="328" mass="35237">MPPSSAPPVTVVVVTWQGAHLLAPCLRSLQAQTLPHRVLIVDNGSSDGTQELLASDFPDVDVLALPKNLGFAGGVARALAEVDSEYVALLNNDATADPQWLAEGVAALQARPDVASAAARMLLSTPAGTINNAGAELLGTGYGADRGLGETDGPRFDVPVEVFGASGGAAVYRTLALKAVGGFDPRYFMYYEDLDAAWRLRLAGWSAIYVPQARVSHEHAASADRDSEMFAYFNERNRLLTLYRNAPLGFALRATARFVLTTASLAVKHWLRRPVPARQVFLPSLRIRVLGGVLRALPRALAARRRSTAAVRVDVLDRWAGRSEAPCE</sequence>
<evidence type="ECO:0000256" key="3">
    <source>
        <dbReference type="ARBA" id="ARBA00022676"/>
    </source>
</evidence>
<evidence type="ECO:0000313" key="6">
    <source>
        <dbReference type="EMBL" id="QHC02479.1"/>
    </source>
</evidence>
<dbReference type="GO" id="GO:0016757">
    <property type="term" value="F:glycosyltransferase activity"/>
    <property type="evidence" value="ECO:0007669"/>
    <property type="project" value="UniProtKB-KW"/>
</dbReference>
<proteinExistence type="inferred from homology"/>
<dbReference type="InParanoid" id="A0A7L4YVC5"/>
<dbReference type="InterPro" id="IPR029044">
    <property type="entry name" value="Nucleotide-diphossugar_trans"/>
</dbReference>
<dbReference type="Pfam" id="PF00535">
    <property type="entry name" value="Glycos_transf_2"/>
    <property type="match status" value="1"/>
</dbReference>
<organism evidence="6 7">
    <name type="scientific">Epidermidibacterium keratini</name>
    <dbReference type="NCBI Taxonomy" id="1891644"/>
    <lineage>
        <taxon>Bacteria</taxon>
        <taxon>Bacillati</taxon>
        <taxon>Actinomycetota</taxon>
        <taxon>Actinomycetes</taxon>
        <taxon>Sporichthyales</taxon>
        <taxon>Sporichthyaceae</taxon>
        <taxon>Epidermidibacterium</taxon>
    </lineage>
</organism>
<dbReference type="AlphaFoldDB" id="A0A7L4YVC5"/>
<comment type="similarity">
    <text evidence="2">Belongs to the glycosyltransferase 2 family.</text>
</comment>
<keyword evidence="4 6" id="KW-0808">Transferase</keyword>
<dbReference type="KEGG" id="eke:EK0264_15425"/>
<protein>
    <submittedName>
        <fullName evidence="6">Glycosyltransferase</fullName>
    </submittedName>
</protein>
<dbReference type="OrthoDB" id="9771846at2"/>
<comment type="pathway">
    <text evidence="1">Cell wall biogenesis; cell wall polysaccharide biosynthesis.</text>
</comment>
<feature type="domain" description="Glycosyltransferase 2-like" evidence="5">
    <location>
        <begin position="10"/>
        <end position="117"/>
    </location>
</feature>
<keyword evidence="7" id="KW-1185">Reference proteome</keyword>
<dbReference type="SUPFAM" id="SSF53448">
    <property type="entry name" value="Nucleotide-diphospho-sugar transferases"/>
    <property type="match status" value="1"/>
</dbReference>
<reference evidence="6 7" key="1">
    <citation type="journal article" date="2018" name="Int. J. Syst. Evol. Microbiol.">
        <title>Epidermidibacterium keratini gen. nov., sp. nov., a member of the family Sporichthyaceae, isolated from keratin epidermis.</title>
        <authorList>
            <person name="Lee D.G."/>
            <person name="Trujillo M.E."/>
            <person name="Kang S."/>
            <person name="Nam J.J."/>
            <person name="Kim Y.J."/>
        </authorList>
    </citation>
    <scope>NUCLEOTIDE SEQUENCE [LARGE SCALE GENOMIC DNA]</scope>
    <source>
        <strain evidence="6 7">EPI-7</strain>
    </source>
</reference>
<gene>
    <name evidence="6" type="ORF">EK0264_15425</name>
</gene>
<keyword evidence="3" id="KW-0328">Glycosyltransferase</keyword>
<dbReference type="Proteomes" id="UP000463857">
    <property type="component" value="Chromosome"/>
</dbReference>
<evidence type="ECO:0000313" key="7">
    <source>
        <dbReference type="Proteomes" id="UP000463857"/>
    </source>
</evidence>
<dbReference type="CDD" id="cd04186">
    <property type="entry name" value="GT_2_like_c"/>
    <property type="match status" value="1"/>
</dbReference>